<evidence type="ECO:0000256" key="2">
    <source>
        <dbReference type="ARBA" id="ARBA00004752"/>
    </source>
</evidence>
<dbReference type="Gene3D" id="3.40.50.720">
    <property type="entry name" value="NAD(P)-binding Rossmann-like Domain"/>
    <property type="match status" value="1"/>
</dbReference>
<dbReference type="AlphaFoldDB" id="A0A7V0MYR6"/>
<comment type="similarity">
    <text evidence="9">Belongs to the MurCDEF family.</text>
</comment>
<dbReference type="GO" id="GO:0008764">
    <property type="term" value="F:UDP-N-acetylmuramoylalanine-D-glutamate ligase activity"/>
    <property type="evidence" value="ECO:0007669"/>
    <property type="project" value="UniProtKB-UniRule"/>
</dbReference>
<feature type="binding site" evidence="9">
    <location>
        <begin position="124"/>
        <end position="130"/>
    </location>
    <ligand>
        <name>ATP</name>
        <dbReference type="ChEBI" id="CHEBI:30616"/>
    </ligand>
</feature>
<keyword evidence="9 10" id="KW-0133">Cell shape</keyword>
<dbReference type="InterPro" id="IPR005762">
    <property type="entry name" value="MurD"/>
</dbReference>
<dbReference type="Proteomes" id="UP000885660">
    <property type="component" value="Unassembled WGS sequence"/>
</dbReference>
<dbReference type="SUPFAM" id="SSF51984">
    <property type="entry name" value="MurCD N-terminal domain"/>
    <property type="match status" value="1"/>
</dbReference>
<feature type="domain" description="Mur ligase C-terminal" evidence="11">
    <location>
        <begin position="324"/>
        <end position="435"/>
    </location>
</feature>
<keyword evidence="7 9" id="KW-0067">ATP-binding</keyword>
<dbReference type="Gene3D" id="3.40.1190.10">
    <property type="entry name" value="Mur-like, catalytic domain"/>
    <property type="match status" value="1"/>
</dbReference>
<evidence type="ECO:0000256" key="4">
    <source>
        <dbReference type="ARBA" id="ARBA00022598"/>
    </source>
</evidence>
<sequence length="469" mass="52344">MVKLEQMRVLMQDQSVLILGLGKTGKEVALLLKERGAKVEITEIAENQRILRRKKELELKGIKVFIGPHEKVLLKNKTLLVLSPGVRLDLPIVKKARSMGIPVIGELEIITRFIPKENLIAITGTNGKTTTSFLTYKILKKSKANVKLGGNIGIPLSRLIRTSNFNDPSFKIVMEVSSFQLETTDNFSPHIYAILNVAPDHLDRHFSMERYLNIKSSPLTRMSSDDVAILNCDQDQVAHLTKLTEAKVIFFSHRKNPEANLFIDNKSLVANIGGHFVRIYIGDLDLKKFHSLDNLLCAVGIALIEGIDAEIVHKALVEYKPLAHRQQLIAKIKGVNFIDDSKATNEAAVEALIKTLDTPAILIMGGRDKGGDFSSLRKYFPGNVKGIVLIGEAKDKIRRQLEGTFPIRDCRTLGEAVRVSFSWSKKGDAVVLCPGCSSFDEFSSYKERGNKFKEEVKKLKEEIEKKTTG</sequence>
<dbReference type="InterPro" id="IPR036565">
    <property type="entry name" value="Mur-like_cat_sf"/>
</dbReference>
<evidence type="ECO:0000313" key="13">
    <source>
        <dbReference type="EMBL" id="HDN84470.1"/>
    </source>
</evidence>
<evidence type="ECO:0000256" key="7">
    <source>
        <dbReference type="ARBA" id="ARBA00022840"/>
    </source>
</evidence>
<evidence type="ECO:0000256" key="1">
    <source>
        <dbReference type="ARBA" id="ARBA00004496"/>
    </source>
</evidence>
<comment type="catalytic activity">
    <reaction evidence="9 10">
        <text>UDP-N-acetyl-alpha-D-muramoyl-L-alanine + D-glutamate + ATP = UDP-N-acetyl-alpha-D-muramoyl-L-alanyl-D-glutamate + ADP + phosphate + H(+)</text>
        <dbReference type="Rhea" id="RHEA:16429"/>
        <dbReference type="ChEBI" id="CHEBI:15378"/>
        <dbReference type="ChEBI" id="CHEBI:29986"/>
        <dbReference type="ChEBI" id="CHEBI:30616"/>
        <dbReference type="ChEBI" id="CHEBI:43474"/>
        <dbReference type="ChEBI" id="CHEBI:83898"/>
        <dbReference type="ChEBI" id="CHEBI:83900"/>
        <dbReference type="ChEBI" id="CHEBI:456216"/>
        <dbReference type="EC" id="6.3.2.9"/>
    </reaction>
</comment>
<dbReference type="UniPathway" id="UPA00219"/>
<keyword evidence="9 10" id="KW-0573">Peptidoglycan synthesis</keyword>
<dbReference type="GO" id="GO:0009252">
    <property type="term" value="P:peptidoglycan biosynthetic process"/>
    <property type="evidence" value="ECO:0007669"/>
    <property type="project" value="UniProtKB-UniRule"/>
</dbReference>
<dbReference type="GO" id="GO:0051301">
    <property type="term" value="P:cell division"/>
    <property type="evidence" value="ECO:0007669"/>
    <property type="project" value="UniProtKB-KW"/>
</dbReference>
<dbReference type="EC" id="6.3.2.9" evidence="9 10"/>
<dbReference type="Pfam" id="PF02875">
    <property type="entry name" value="Mur_ligase_C"/>
    <property type="match status" value="1"/>
</dbReference>
<keyword evidence="3 9" id="KW-0963">Cytoplasm</keyword>
<proteinExistence type="inferred from homology"/>
<keyword evidence="5 9" id="KW-0132">Cell division</keyword>
<protein>
    <recommendedName>
        <fullName evidence="9 10">UDP-N-acetylmuramoylalanine--D-glutamate ligase</fullName>
        <ecNumber evidence="9 10">6.3.2.9</ecNumber>
    </recommendedName>
    <alternativeName>
        <fullName evidence="9">D-glutamic acid-adding enzyme</fullName>
    </alternativeName>
    <alternativeName>
        <fullName evidence="9">UDP-N-acetylmuramoyl-L-alanyl-D-glutamate synthetase</fullName>
    </alternativeName>
</protein>
<dbReference type="GO" id="GO:0005524">
    <property type="term" value="F:ATP binding"/>
    <property type="evidence" value="ECO:0007669"/>
    <property type="project" value="UniProtKB-UniRule"/>
</dbReference>
<evidence type="ECO:0000256" key="3">
    <source>
        <dbReference type="ARBA" id="ARBA00022490"/>
    </source>
</evidence>
<comment type="function">
    <text evidence="9 10">Cell wall formation. Catalyzes the addition of glutamate to the nucleotide precursor UDP-N-acetylmuramoyl-L-alanine (UMA).</text>
</comment>
<dbReference type="SUPFAM" id="SSF53244">
    <property type="entry name" value="MurD-like peptide ligases, peptide-binding domain"/>
    <property type="match status" value="1"/>
</dbReference>
<dbReference type="GO" id="GO:0005737">
    <property type="term" value="C:cytoplasm"/>
    <property type="evidence" value="ECO:0007669"/>
    <property type="project" value="UniProtKB-SubCell"/>
</dbReference>
<dbReference type="InterPro" id="IPR013221">
    <property type="entry name" value="Mur_ligase_cen"/>
</dbReference>
<dbReference type="PANTHER" id="PTHR43692:SF1">
    <property type="entry name" value="UDP-N-ACETYLMURAMOYLALANINE--D-GLUTAMATE LIGASE"/>
    <property type="match status" value="1"/>
</dbReference>
<dbReference type="SUPFAM" id="SSF53623">
    <property type="entry name" value="MurD-like peptide ligases, catalytic domain"/>
    <property type="match status" value="1"/>
</dbReference>
<keyword evidence="6 9" id="KW-0547">Nucleotide-binding</keyword>
<keyword evidence="8 9" id="KW-0131">Cell cycle</keyword>
<evidence type="ECO:0000259" key="12">
    <source>
        <dbReference type="Pfam" id="PF08245"/>
    </source>
</evidence>
<feature type="domain" description="Mur ligase central" evidence="12">
    <location>
        <begin position="122"/>
        <end position="258"/>
    </location>
</feature>
<keyword evidence="9 10" id="KW-0961">Cell wall biogenesis/degradation</keyword>
<accession>A0A7V0MYR6</accession>
<dbReference type="InterPro" id="IPR036615">
    <property type="entry name" value="Mur_ligase_C_dom_sf"/>
</dbReference>
<evidence type="ECO:0000259" key="11">
    <source>
        <dbReference type="Pfam" id="PF02875"/>
    </source>
</evidence>
<dbReference type="Pfam" id="PF21799">
    <property type="entry name" value="MurD-like_N"/>
    <property type="match status" value="1"/>
</dbReference>
<dbReference type="Pfam" id="PF08245">
    <property type="entry name" value="Mur_ligase_M"/>
    <property type="match status" value="1"/>
</dbReference>
<keyword evidence="4 9" id="KW-0436">Ligase</keyword>
<dbReference type="HAMAP" id="MF_00639">
    <property type="entry name" value="MurD"/>
    <property type="match status" value="1"/>
</dbReference>
<dbReference type="Gene3D" id="3.90.190.20">
    <property type="entry name" value="Mur ligase, C-terminal domain"/>
    <property type="match status" value="1"/>
</dbReference>
<dbReference type="EMBL" id="DRBC01000106">
    <property type="protein sequence ID" value="HDN84470.1"/>
    <property type="molecule type" value="Genomic_DNA"/>
</dbReference>
<dbReference type="InterPro" id="IPR018109">
    <property type="entry name" value="Folylpolyglutamate_synth_CS"/>
</dbReference>
<dbReference type="PANTHER" id="PTHR43692">
    <property type="entry name" value="UDP-N-ACETYLMURAMOYLALANINE--D-GLUTAMATE LIGASE"/>
    <property type="match status" value="1"/>
</dbReference>
<gene>
    <name evidence="9 13" type="primary">murD</name>
    <name evidence="13" type="ORF">ENG47_01775</name>
</gene>
<comment type="pathway">
    <text evidence="2 9 10">Cell wall biogenesis; peptidoglycan biosynthesis.</text>
</comment>
<comment type="caution">
    <text evidence="13">The sequence shown here is derived from an EMBL/GenBank/DDBJ whole genome shotgun (WGS) entry which is preliminary data.</text>
</comment>
<dbReference type="GO" id="GO:0071555">
    <property type="term" value="P:cell wall organization"/>
    <property type="evidence" value="ECO:0007669"/>
    <property type="project" value="UniProtKB-KW"/>
</dbReference>
<dbReference type="PROSITE" id="PS01011">
    <property type="entry name" value="FOLYLPOLYGLU_SYNT_1"/>
    <property type="match status" value="1"/>
</dbReference>
<evidence type="ECO:0000256" key="10">
    <source>
        <dbReference type="RuleBase" id="RU003664"/>
    </source>
</evidence>
<name>A0A7V0MYR6_UNCAE</name>
<evidence type="ECO:0000256" key="9">
    <source>
        <dbReference type="HAMAP-Rule" id="MF_00639"/>
    </source>
</evidence>
<dbReference type="GO" id="GO:0008360">
    <property type="term" value="P:regulation of cell shape"/>
    <property type="evidence" value="ECO:0007669"/>
    <property type="project" value="UniProtKB-KW"/>
</dbReference>
<evidence type="ECO:0000256" key="5">
    <source>
        <dbReference type="ARBA" id="ARBA00022618"/>
    </source>
</evidence>
<organism evidence="13">
    <name type="scientific">Aerophobetes bacterium</name>
    <dbReference type="NCBI Taxonomy" id="2030807"/>
    <lineage>
        <taxon>Bacteria</taxon>
        <taxon>Candidatus Aerophobota</taxon>
    </lineage>
</organism>
<dbReference type="NCBIfam" id="TIGR01087">
    <property type="entry name" value="murD"/>
    <property type="match status" value="1"/>
</dbReference>
<evidence type="ECO:0000256" key="8">
    <source>
        <dbReference type="ARBA" id="ARBA00023306"/>
    </source>
</evidence>
<comment type="subcellular location">
    <subcellularLocation>
        <location evidence="1 9 10">Cytoplasm</location>
    </subcellularLocation>
</comment>
<reference evidence="13" key="1">
    <citation type="journal article" date="2020" name="mSystems">
        <title>Genome- and Community-Level Interaction Insights into Carbon Utilization and Element Cycling Functions of Hydrothermarchaeota in Hydrothermal Sediment.</title>
        <authorList>
            <person name="Zhou Z."/>
            <person name="Liu Y."/>
            <person name="Xu W."/>
            <person name="Pan J."/>
            <person name="Luo Z.H."/>
            <person name="Li M."/>
        </authorList>
    </citation>
    <scope>NUCLEOTIDE SEQUENCE [LARGE SCALE GENOMIC DNA]</scope>
    <source>
        <strain evidence="13">HyVt-219</strain>
    </source>
</reference>
<dbReference type="GO" id="GO:0004326">
    <property type="term" value="F:tetrahydrofolylpolyglutamate synthase activity"/>
    <property type="evidence" value="ECO:0007669"/>
    <property type="project" value="InterPro"/>
</dbReference>
<dbReference type="InterPro" id="IPR004101">
    <property type="entry name" value="Mur_ligase_C"/>
</dbReference>
<evidence type="ECO:0000256" key="6">
    <source>
        <dbReference type="ARBA" id="ARBA00022741"/>
    </source>
</evidence>